<comment type="caution">
    <text evidence="2">The sequence shown here is derived from an EMBL/GenBank/DDBJ whole genome shotgun (WGS) entry which is preliminary data.</text>
</comment>
<evidence type="ECO:0000313" key="2">
    <source>
        <dbReference type="EMBL" id="CCA72933.1"/>
    </source>
</evidence>
<protein>
    <submittedName>
        <fullName evidence="2">Uncharacterized protein</fullName>
    </submittedName>
</protein>
<dbReference type="EMBL" id="CAFZ01000191">
    <property type="protein sequence ID" value="CCA72933.1"/>
    <property type="molecule type" value="Genomic_DNA"/>
</dbReference>
<dbReference type="AlphaFoldDB" id="G4TNP0"/>
<gene>
    <name evidence="2" type="ORF">PIIN_06869</name>
</gene>
<name>G4TNP0_SERID</name>
<keyword evidence="3" id="KW-1185">Reference proteome</keyword>
<dbReference type="OrthoDB" id="2141050at2759"/>
<evidence type="ECO:0000313" key="3">
    <source>
        <dbReference type="Proteomes" id="UP000007148"/>
    </source>
</evidence>
<accession>G4TNP0</accession>
<dbReference type="PANTHER" id="PTHR39218:SF1">
    <property type="entry name" value="OXIDOREDUCTASE 14 KDA SUBUNIT, PUTATIVE (AFU_ORTHOLOGUE AFUA_1G12110)-RELATED"/>
    <property type="match status" value="1"/>
</dbReference>
<evidence type="ECO:0000256" key="1">
    <source>
        <dbReference type="SAM" id="MobiDB-lite"/>
    </source>
</evidence>
<feature type="region of interest" description="Disordered" evidence="1">
    <location>
        <begin position="241"/>
        <end position="278"/>
    </location>
</feature>
<proteinExistence type="predicted"/>
<sequence>MADSDAAKKLIHEAEHALHTASDAVEHTLTSTKHSIKAVDNKLKDEASAWQKTLESILGGKERFWVENPVDGTRLATNMAGWSAFGITAHAWHRGIQRRPVFAAPLRPYMIAVPLWAVLGYFIHHLELRQEEILARRRLLLQRNRGLLEEEDFEKMSLAQGAKERQEKRSKLATLLSDDETGYVKKGGATNDHMQLYRAKLKERLESFERDFDKSPIPISPYPLGNETRPHSITPAEIKRLGGGVSEQKSSSLSSWFGFGRGAQKDEKLEDEVERALA</sequence>
<feature type="compositionally biased region" description="Basic and acidic residues" evidence="1">
    <location>
        <begin position="263"/>
        <end position="278"/>
    </location>
</feature>
<reference evidence="2 3" key="1">
    <citation type="journal article" date="2011" name="PLoS Pathog.">
        <title>Endophytic Life Strategies Decoded by Genome and Transcriptome Analyses of the Mutualistic Root Symbiont Piriformospora indica.</title>
        <authorList>
            <person name="Zuccaro A."/>
            <person name="Lahrmann U."/>
            <person name="Guldener U."/>
            <person name="Langen G."/>
            <person name="Pfiffi S."/>
            <person name="Biedenkopf D."/>
            <person name="Wong P."/>
            <person name="Samans B."/>
            <person name="Grimm C."/>
            <person name="Basiewicz M."/>
            <person name="Murat C."/>
            <person name="Martin F."/>
            <person name="Kogel K.H."/>
        </authorList>
    </citation>
    <scope>NUCLEOTIDE SEQUENCE [LARGE SCALE GENOMIC DNA]</scope>
    <source>
        <strain evidence="2 3">DSM 11827</strain>
    </source>
</reference>
<dbReference type="InParanoid" id="G4TNP0"/>
<dbReference type="PANTHER" id="PTHR39218">
    <property type="entry name" value="OXIDOREDUCTASE 14 KDA SUBUNIT, PUTATIVE (AFU_ORTHOLOGUE AFUA_1G12110)-RELATED"/>
    <property type="match status" value="1"/>
</dbReference>
<dbReference type="Proteomes" id="UP000007148">
    <property type="component" value="Unassembled WGS sequence"/>
</dbReference>
<organism evidence="2 3">
    <name type="scientific">Serendipita indica (strain DSM 11827)</name>
    <name type="common">Root endophyte fungus</name>
    <name type="synonym">Piriformospora indica</name>
    <dbReference type="NCBI Taxonomy" id="1109443"/>
    <lineage>
        <taxon>Eukaryota</taxon>
        <taxon>Fungi</taxon>
        <taxon>Dikarya</taxon>
        <taxon>Basidiomycota</taxon>
        <taxon>Agaricomycotina</taxon>
        <taxon>Agaricomycetes</taxon>
        <taxon>Sebacinales</taxon>
        <taxon>Serendipitaceae</taxon>
        <taxon>Serendipita</taxon>
    </lineage>
</organism>
<dbReference type="HOGENOM" id="CLU_1001556_0_0_1"/>